<protein>
    <submittedName>
        <fullName evidence="1">Uncharacterized protein</fullName>
    </submittedName>
</protein>
<sequence>MYYCSPFDNIKCSHIKRNIFGGLKNQNKHTCKYAGTDKCSNCISNTYINKHIVIAKKSCYKLRNLYKI</sequence>
<accession>X0UGS1</accession>
<reference evidence="1" key="1">
    <citation type="journal article" date="2014" name="Front. Microbiol.">
        <title>High frequency of phylogenetically diverse reductive dehalogenase-homologous genes in deep subseafloor sedimentary metagenomes.</title>
        <authorList>
            <person name="Kawai M."/>
            <person name="Futagami T."/>
            <person name="Toyoda A."/>
            <person name="Takaki Y."/>
            <person name="Nishi S."/>
            <person name="Hori S."/>
            <person name="Arai W."/>
            <person name="Tsubouchi T."/>
            <person name="Morono Y."/>
            <person name="Uchiyama I."/>
            <person name="Ito T."/>
            <person name="Fujiyama A."/>
            <person name="Inagaki F."/>
            <person name="Takami H."/>
        </authorList>
    </citation>
    <scope>NUCLEOTIDE SEQUENCE</scope>
    <source>
        <strain evidence="1">Expedition CK06-06</strain>
    </source>
</reference>
<comment type="caution">
    <text evidence="1">The sequence shown here is derived from an EMBL/GenBank/DDBJ whole genome shotgun (WGS) entry which is preliminary data.</text>
</comment>
<evidence type="ECO:0000313" key="1">
    <source>
        <dbReference type="EMBL" id="GAF99592.1"/>
    </source>
</evidence>
<dbReference type="AlphaFoldDB" id="X0UGS1"/>
<name>X0UGS1_9ZZZZ</name>
<proteinExistence type="predicted"/>
<organism evidence="1">
    <name type="scientific">marine sediment metagenome</name>
    <dbReference type="NCBI Taxonomy" id="412755"/>
    <lineage>
        <taxon>unclassified sequences</taxon>
        <taxon>metagenomes</taxon>
        <taxon>ecological metagenomes</taxon>
    </lineage>
</organism>
<gene>
    <name evidence="1" type="ORF">S01H1_45117</name>
</gene>
<dbReference type="EMBL" id="BARS01028809">
    <property type="protein sequence ID" value="GAF99592.1"/>
    <property type="molecule type" value="Genomic_DNA"/>
</dbReference>